<dbReference type="EMBL" id="CDMY01000656">
    <property type="protein sequence ID" value="CEM28646.1"/>
    <property type="molecule type" value="Genomic_DNA"/>
</dbReference>
<evidence type="ECO:0000313" key="3">
    <source>
        <dbReference type="Proteomes" id="UP000041254"/>
    </source>
</evidence>
<feature type="region of interest" description="Disordered" evidence="1">
    <location>
        <begin position="1"/>
        <end position="27"/>
    </location>
</feature>
<evidence type="ECO:0000256" key="1">
    <source>
        <dbReference type="SAM" id="MobiDB-lite"/>
    </source>
</evidence>
<protein>
    <submittedName>
        <fullName evidence="2">Uncharacterized protein</fullName>
    </submittedName>
</protein>
<accession>A0A0G4GGS1</accession>
<proteinExistence type="predicted"/>
<dbReference type="InParanoid" id="A0A0G4GGS1"/>
<feature type="region of interest" description="Disordered" evidence="1">
    <location>
        <begin position="461"/>
        <end position="499"/>
    </location>
</feature>
<organism evidence="2 3">
    <name type="scientific">Vitrella brassicaformis (strain CCMP3155)</name>
    <dbReference type="NCBI Taxonomy" id="1169540"/>
    <lineage>
        <taxon>Eukaryota</taxon>
        <taxon>Sar</taxon>
        <taxon>Alveolata</taxon>
        <taxon>Colpodellida</taxon>
        <taxon>Vitrellaceae</taxon>
        <taxon>Vitrella</taxon>
    </lineage>
</organism>
<feature type="region of interest" description="Disordered" evidence="1">
    <location>
        <begin position="83"/>
        <end position="107"/>
    </location>
</feature>
<dbReference type="VEuPathDB" id="CryptoDB:Vbra_17746"/>
<sequence>MAAAASSSAAAADLPQPQVVASSHERYKKGTRVWMVTDGREKGKQEWVKAVVYRTEEETSGATAVSMREVAGREEFRVVVPHQAKTSPHRQQAPVEQPVDQDDGSTKVASHQPRLFQLPQEVERDILWPLLGNDLAVSLAHTRGTCRPGRDRVSADLLESLIHTQLTSKGLKDIITFQLASMDFLQRLLYALQNSGKWAAMVPIIRVAKHQGRGGGRQLPIELTSGDVEAVGSRAVYDGRCEALRQLSLIGRHLGRMALKRDDNGRERLGGHLLTLRPLQTPQSIWDTPGSILVHLPGYMDLRDRLRSDPDPNNPVCVRRGTVYASVRDSVLQKMRSGGSEVAVQHADQHSNARRYDLLESLATQPPPVWNCHTISTSCATNGTSRRIIVLHGDQQGHQFQAHLYIICRPPSIGRPREAEVYLYTTEPPVAGTMGTARFPQTVRVVWRVLGADRQRVFGHQLDGRPWASDKSVQTSPPPPPPTHEEGVMAVSTTDVGGE</sequence>
<dbReference type="Proteomes" id="UP000041254">
    <property type="component" value="Unassembled WGS sequence"/>
</dbReference>
<gene>
    <name evidence="2" type="ORF">Vbra_17746</name>
</gene>
<name>A0A0G4GGS1_VITBC</name>
<feature type="compositionally biased region" description="Low complexity" evidence="1">
    <location>
        <begin position="1"/>
        <end position="12"/>
    </location>
</feature>
<dbReference type="PhylomeDB" id="A0A0G4GGS1"/>
<keyword evidence="3" id="KW-1185">Reference proteome</keyword>
<dbReference type="OrthoDB" id="550577at2759"/>
<reference evidence="2 3" key="1">
    <citation type="submission" date="2014-11" db="EMBL/GenBank/DDBJ databases">
        <authorList>
            <person name="Zhu J."/>
            <person name="Qi W."/>
            <person name="Song R."/>
        </authorList>
    </citation>
    <scope>NUCLEOTIDE SEQUENCE [LARGE SCALE GENOMIC DNA]</scope>
</reference>
<dbReference type="AlphaFoldDB" id="A0A0G4GGS1"/>
<evidence type="ECO:0000313" key="2">
    <source>
        <dbReference type="EMBL" id="CEM28646.1"/>
    </source>
</evidence>